<feature type="region of interest" description="Disordered" evidence="9">
    <location>
        <begin position="900"/>
        <end position="939"/>
    </location>
</feature>
<dbReference type="CDD" id="cd01425">
    <property type="entry name" value="RPS2"/>
    <property type="match status" value="1"/>
</dbReference>
<proteinExistence type="inferred from homology"/>
<evidence type="ECO:0000256" key="1">
    <source>
        <dbReference type="ARBA" id="ARBA00004173"/>
    </source>
</evidence>
<keyword evidence="3" id="KW-0689">Ribosomal protein</keyword>
<dbReference type="Pfam" id="PF15740">
    <property type="entry name" value="PPP1R26_N"/>
    <property type="match status" value="3"/>
</dbReference>
<feature type="region of interest" description="Disordered" evidence="9">
    <location>
        <begin position="424"/>
        <end position="444"/>
    </location>
</feature>
<feature type="region of interest" description="Disordered" evidence="9">
    <location>
        <begin position="185"/>
        <end position="269"/>
    </location>
</feature>
<evidence type="ECO:0000256" key="2">
    <source>
        <dbReference type="ARBA" id="ARBA00006242"/>
    </source>
</evidence>
<feature type="region of interest" description="Disordered" evidence="9">
    <location>
        <begin position="132"/>
        <end position="161"/>
    </location>
</feature>
<feature type="compositionally biased region" description="Polar residues" evidence="9">
    <location>
        <begin position="212"/>
        <end position="224"/>
    </location>
</feature>
<dbReference type="GO" id="GO:0006412">
    <property type="term" value="P:translation"/>
    <property type="evidence" value="ECO:0007669"/>
    <property type="project" value="InterPro"/>
</dbReference>
<dbReference type="Gene3D" id="3.40.50.10490">
    <property type="entry name" value="Glucose-6-phosphate isomerase like protein, domain 1"/>
    <property type="match status" value="1"/>
</dbReference>
<comment type="function">
    <text evidence="6">Required for mitoribosome formation and stability, and mitochondrial translation.</text>
</comment>
<organism evidence="11 12">
    <name type="scientific">Danionella cerebrum</name>
    <dbReference type="NCBI Taxonomy" id="2873325"/>
    <lineage>
        <taxon>Eukaryota</taxon>
        <taxon>Metazoa</taxon>
        <taxon>Chordata</taxon>
        <taxon>Craniata</taxon>
        <taxon>Vertebrata</taxon>
        <taxon>Euteleostomi</taxon>
        <taxon>Actinopterygii</taxon>
        <taxon>Neopterygii</taxon>
        <taxon>Teleostei</taxon>
        <taxon>Ostariophysi</taxon>
        <taxon>Cypriniformes</taxon>
        <taxon>Danionidae</taxon>
        <taxon>Danioninae</taxon>
        <taxon>Danionella</taxon>
    </lineage>
</organism>
<dbReference type="EMBL" id="SRMA01026961">
    <property type="protein sequence ID" value="TRY64892.1"/>
    <property type="molecule type" value="Genomic_DNA"/>
</dbReference>
<evidence type="ECO:0000313" key="12">
    <source>
        <dbReference type="Proteomes" id="UP000316079"/>
    </source>
</evidence>
<feature type="region of interest" description="Disordered" evidence="9">
    <location>
        <begin position="607"/>
        <end position="642"/>
    </location>
</feature>
<keyword evidence="4" id="KW-0496">Mitochondrion</keyword>
<protein>
    <recommendedName>
        <fullName evidence="7">Small ribosomal subunit protein uS2m</fullName>
    </recommendedName>
    <alternativeName>
        <fullName evidence="8">28S ribosomal protein S2, mitochondrial</fullName>
    </alternativeName>
</protein>
<reference evidence="11 12" key="1">
    <citation type="journal article" date="2019" name="Sci. Data">
        <title>Hybrid genome assembly and annotation of Danionella translucida.</title>
        <authorList>
            <person name="Kadobianskyi M."/>
            <person name="Schulze L."/>
            <person name="Schuelke M."/>
            <person name="Judkewitz B."/>
        </authorList>
    </citation>
    <scope>NUCLEOTIDE SEQUENCE [LARGE SCALE GENOMIC DNA]</scope>
    <source>
        <strain evidence="11 12">Bolton</strain>
    </source>
</reference>
<dbReference type="SUPFAM" id="SSF52313">
    <property type="entry name" value="Ribosomal protein S2"/>
    <property type="match status" value="1"/>
</dbReference>
<dbReference type="HAMAP" id="MF_00291_B">
    <property type="entry name" value="Ribosomal_uS2_B"/>
    <property type="match status" value="1"/>
</dbReference>
<dbReference type="GO" id="GO:0003735">
    <property type="term" value="F:structural constituent of ribosome"/>
    <property type="evidence" value="ECO:0007669"/>
    <property type="project" value="InterPro"/>
</dbReference>
<dbReference type="STRING" id="623744.A0A553NHG9"/>
<dbReference type="InterPro" id="IPR026130">
    <property type="entry name" value="PPP1R26"/>
</dbReference>
<feature type="compositionally biased region" description="Basic and acidic residues" evidence="9">
    <location>
        <begin position="252"/>
        <end position="264"/>
    </location>
</feature>
<dbReference type="GO" id="GO:0004864">
    <property type="term" value="F:protein phosphatase inhibitor activity"/>
    <property type="evidence" value="ECO:0007669"/>
    <property type="project" value="InterPro"/>
</dbReference>
<dbReference type="InterPro" id="IPR005706">
    <property type="entry name" value="Ribosomal_uS2_bac/mit/plastid"/>
</dbReference>
<dbReference type="PANTHER" id="PTHR15724">
    <property type="entry name" value="PROTEIN PHOSPHATASE 1 REGULATORY SUBUNIT 26"/>
    <property type="match status" value="1"/>
</dbReference>
<evidence type="ECO:0000256" key="9">
    <source>
        <dbReference type="SAM" id="MobiDB-lite"/>
    </source>
</evidence>
<evidence type="ECO:0000259" key="10">
    <source>
        <dbReference type="Pfam" id="PF15740"/>
    </source>
</evidence>
<keyword evidence="5" id="KW-0687">Ribonucleoprotein</keyword>
<feature type="region of interest" description="Disordered" evidence="9">
    <location>
        <begin position="965"/>
        <end position="1036"/>
    </location>
</feature>
<feature type="compositionally biased region" description="Acidic residues" evidence="9">
    <location>
        <begin position="1010"/>
        <end position="1027"/>
    </location>
</feature>
<gene>
    <name evidence="11" type="ORF">DNTS_024596</name>
</gene>
<accession>A0A553NHG9</accession>
<evidence type="ECO:0000256" key="7">
    <source>
        <dbReference type="ARBA" id="ARBA00071390"/>
    </source>
</evidence>
<comment type="subcellular location">
    <subcellularLocation>
        <location evidence="1">Mitochondrion</location>
    </subcellularLocation>
</comment>
<dbReference type="PRINTS" id="PR00395">
    <property type="entry name" value="RIBOSOMALS2"/>
</dbReference>
<evidence type="ECO:0000256" key="3">
    <source>
        <dbReference type="ARBA" id="ARBA00022980"/>
    </source>
</evidence>
<dbReference type="GO" id="GO:0005763">
    <property type="term" value="C:mitochondrial small ribosomal subunit"/>
    <property type="evidence" value="ECO:0007669"/>
    <property type="project" value="UniProtKB-ARBA"/>
</dbReference>
<dbReference type="PANTHER" id="PTHR15724:SF0">
    <property type="entry name" value="PROTEIN PHOSPHATASE 1 REGULATORY SUBUNIT 26"/>
    <property type="match status" value="1"/>
</dbReference>
<dbReference type="OrthoDB" id="9939953at2759"/>
<evidence type="ECO:0000256" key="4">
    <source>
        <dbReference type="ARBA" id="ARBA00023128"/>
    </source>
</evidence>
<comment type="caution">
    <text evidence="11">The sequence shown here is derived from an EMBL/GenBank/DDBJ whole genome shotgun (WGS) entry which is preliminary data.</text>
</comment>
<feature type="compositionally biased region" description="Polar residues" evidence="9">
    <location>
        <begin position="965"/>
        <end position="979"/>
    </location>
</feature>
<feature type="compositionally biased region" description="Basic and acidic residues" evidence="9">
    <location>
        <begin position="195"/>
        <end position="207"/>
    </location>
</feature>
<feature type="compositionally biased region" description="Polar residues" evidence="9">
    <location>
        <begin position="907"/>
        <end position="936"/>
    </location>
</feature>
<evidence type="ECO:0000256" key="5">
    <source>
        <dbReference type="ARBA" id="ARBA00023274"/>
    </source>
</evidence>
<comment type="similarity">
    <text evidence="2">Belongs to the universal ribosomal protein uS2 family.</text>
</comment>
<dbReference type="GO" id="GO:0005743">
    <property type="term" value="C:mitochondrial inner membrane"/>
    <property type="evidence" value="ECO:0007669"/>
    <property type="project" value="UniProtKB-ARBA"/>
</dbReference>
<feature type="domain" description="Protein phosphatase 1 regulatory subunit 26 N-terminal" evidence="10">
    <location>
        <begin position="1"/>
        <end position="142"/>
    </location>
</feature>
<feature type="compositionally biased region" description="Basic and acidic residues" evidence="9">
    <location>
        <begin position="225"/>
        <end position="242"/>
    </location>
</feature>
<feature type="compositionally biased region" description="Basic and acidic residues" evidence="9">
    <location>
        <begin position="132"/>
        <end position="142"/>
    </location>
</feature>
<evidence type="ECO:0000256" key="8">
    <source>
        <dbReference type="ARBA" id="ARBA00083109"/>
    </source>
</evidence>
<dbReference type="Proteomes" id="UP000316079">
    <property type="component" value="Unassembled WGS sequence"/>
</dbReference>
<evidence type="ECO:0000313" key="11">
    <source>
        <dbReference type="EMBL" id="TRY64892.1"/>
    </source>
</evidence>
<keyword evidence="12" id="KW-1185">Reference proteome</keyword>
<dbReference type="FunFam" id="3.40.50.10490:FF:000026">
    <property type="entry name" value="28S ribosomal protein S2, mitochondrial"/>
    <property type="match status" value="1"/>
</dbReference>
<feature type="compositionally biased region" description="Polar residues" evidence="9">
    <location>
        <begin position="58"/>
        <end position="85"/>
    </location>
</feature>
<name>A0A553NHG9_9TELE</name>
<dbReference type="Pfam" id="PF00318">
    <property type="entry name" value="Ribosomal_S2"/>
    <property type="match status" value="2"/>
</dbReference>
<feature type="domain" description="Protein phosphatase 1 regulatory subunit 26 N-terminal" evidence="10">
    <location>
        <begin position="276"/>
        <end position="727"/>
    </location>
</feature>
<dbReference type="InterPro" id="IPR031474">
    <property type="entry name" value="PPP1R26_N"/>
</dbReference>
<feature type="domain" description="Protein phosphatase 1 regulatory subunit 26 N-terminal" evidence="10">
    <location>
        <begin position="170"/>
        <end position="266"/>
    </location>
</feature>
<dbReference type="InterPro" id="IPR001865">
    <property type="entry name" value="Ribosomal_uS2"/>
</dbReference>
<dbReference type="InterPro" id="IPR023591">
    <property type="entry name" value="Ribosomal_uS2_flav_dom_sf"/>
</dbReference>
<evidence type="ECO:0000256" key="6">
    <source>
        <dbReference type="ARBA" id="ARBA00059792"/>
    </source>
</evidence>
<feature type="compositionally biased region" description="Basic residues" evidence="9">
    <location>
        <begin position="542"/>
        <end position="551"/>
    </location>
</feature>
<feature type="region of interest" description="Disordered" evidence="9">
    <location>
        <begin position="58"/>
        <end position="120"/>
    </location>
</feature>
<sequence>MFLKTVPPAVAIRSEWRPSKSCSLPLFFNDSASDSDRASVGGTPFPHKIQMIIDSLQSTSESSDMNENMQPEKPANSSQGASFKSQIRLMDMSSRSRTDVKRQTTRSESGDDSDSDDSVDRSIEEAIQEYLKEKVDHKRKGDPMTSSPPPPKLQCKEQTVPDAAIQQTHSGSAKVLSTSNHIQRLSLKKVKKTNPNKEHISTKRDDLPVASLSPTERNKCSSSSEMERSPPHLVIKEEKEWVDSSSDDGIEEEIKRFQMEKREKDEDDKDALMLAKSSDSSSDEGIEEAIRRFQEEKHMQKNFESVIAFKPTQAVPNKPAINLPARTSLKSLSKKKNKLATNQSSIPAPHTVLKYMSQDSKVIDFTSPAPTPTQPLSEHHIHSTLKVNTAELMCAEAILDISKTVMPQVFESSLSFGNRTLHQSPMFSSIAPPVDKSDDSSIDSEDGIEQEIRNFLEHKAKMSKELPTIEGVHPQASGDPSASREPKRKLKDTQSNKAVRLSLSKKRKFKEEQSKLSSNSTLNVKKEITESSVSVITPTVMKKNKRRRNSLPHKVSDFQLPKDSCCISSPKAMTGSEKNDSSDKSSSLDSDEDLDAAIKDLLKTKKKVKKKMRDMKVQKNVKPSDASPLISMKKHKPLTDQKRKLLKNVGKETMKIQAKGKMVKRNQEVQTFKTNQAENVCSNGGIANLSSVDLPFSSAHPGDDSSGDSDDGIELEIRKFLAERAKVTAPLVSSIKQEDETLVSSDIVDVKSELEKDPPVSTSNRLLNSEEESLFTQKNLMETPTGPSKGQILKPSSSWIMSLKRSDGYQLKSSPLAEPINGSSQIRQDTPMGHPLVGLSANSETPPCHHQNLFLMRPVYINRGETNESASKDCKVLPISQQSRSATRIPLREVISSLCPTPPLKPQISSTALTSGDFLNSSPTGSRMESSNLQNSLKRERKLSRKLHLSSYLCQPQLEGSVIQVPQDQAASKSAQTNPLHVPQNEPSVSLADGQRKGGSVSKEEKKQEDEEEKCIDETDVESEEENKDQKTKGRIMQPSHQVLSTSIDPGFLLSPYIALDTEERQLRFGAKRLKVENKRPLQVLHCSRLVPAVFSVHGRTLSSAATAVKSPEEAKATDALNKILEIPLTQPDFFHLSELFTVKDLLMVPYLFGSRLNMDIIDLDQTADLLQQALNFTAHIAFRGGIILFINRRRQFSHLIECTAQECGEYAHTRYWRGGMLTNASDAYSPGVRLPDLIIFLSTLNNVFQEHVAIRDAAKMNIPTVGIVDSNCNPSLISYPVPGNDDTPDAMELYCRLFKMTIKRAKDKRKQMELLSKIMNN</sequence>
<feature type="region of interest" description="Disordered" evidence="9">
    <location>
        <begin position="468"/>
        <end position="590"/>
    </location>
</feature>